<dbReference type="InterPro" id="IPR027417">
    <property type="entry name" value="P-loop_NTPase"/>
</dbReference>
<accession>A0ABT0XQR2</accession>
<sequence>MARYVLTGAPGSGKTAVLRRLETAGFAVVEEAATDVIALQQALGVEEPWEAPAFIERIVELQRRRQLSTRDGITFFDRSPVCTLALSRFLGVDPPTELLAELGRMRVERVYEPAVFLVRNQGFVRPTAARRITFEESLAFERVHEQAYREAGFTIVDVPAGPLEARAALVQDAVT</sequence>
<name>A0ABT0XQR2_9ACTN</name>
<dbReference type="Gene3D" id="3.40.50.300">
    <property type="entry name" value="P-loop containing nucleotide triphosphate hydrolases"/>
    <property type="match status" value="1"/>
</dbReference>
<evidence type="ECO:0000313" key="2">
    <source>
        <dbReference type="EMBL" id="MCM4076120.1"/>
    </source>
</evidence>
<dbReference type="EMBL" id="JAMQOL010000001">
    <property type="protein sequence ID" value="MCM4076120.1"/>
    <property type="molecule type" value="Genomic_DNA"/>
</dbReference>
<feature type="domain" description="NadR/Ttd14 AAA" evidence="1">
    <location>
        <begin position="3"/>
        <end position="166"/>
    </location>
</feature>
<evidence type="ECO:0000313" key="3">
    <source>
        <dbReference type="Proteomes" id="UP001523216"/>
    </source>
</evidence>
<comment type="caution">
    <text evidence="2">The sequence shown here is derived from an EMBL/GenBank/DDBJ whole genome shotgun (WGS) entry which is preliminary data.</text>
</comment>
<dbReference type="InterPro" id="IPR038727">
    <property type="entry name" value="NadR/Ttd14_AAA_dom"/>
</dbReference>
<dbReference type="Proteomes" id="UP001523216">
    <property type="component" value="Unassembled WGS sequence"/>
</dbReference>
<geneLocation type="plasmid" evidence="2">
    <name>p1</name>
</geneLocation>
<dbReference type="SUPFAM" id="SSF52540">
    <property type="entry name" value="P-loop containing nucleoside triphosphate hydrolases"/>
    <property type="match status" value="1"/>
</dbReference>
<evidence type="ECO:0000259" key="1">
    <source>
        <dbReference type="Pfam" id="PF13521"/>
    </source>
</evidence>
<organism evidence="2 3">
    <name type="scientific">Paractinoplanes hotanensis</name>
    <dbReference type="NCBI Taxonomy" id="2906497"/>
    <lineage>
        <taxon>Bacteria</taxon>
        <taxon>Bacillati</taxon>
        <taxon>Actinomycetota</taxon>
        <taxon>Actinomycetes</taxon>
        <taxon>Micromonosporales</taxon>
        <taxon>Micromonosporaceae</taxon>
        <taxon>Paractinoplanes</taxon>
    </lineage>
</organism>
<gene>
    <name evidence="2" type="ORF">LXN57_00915</name>
</gene>
<keyword evidence="3" id="KW-1185">Reference proteome</keyword>
<keyword evidence="2" id="KW-0614">Plasmid</keyword>
<dbReference type="Pfam" id="PF13521">
    <property type="entry name" value="AAA_28"/>
    <property type="match status" value="1"/>
</dbReference>
<proteinExistence type="predicted"/>
<protein>
    <submittedName>
        <fullName evidence="2">AAA family ATPase</fullName>
    </submittedName>
</protein>
<dbReference type="RefSeq" id="WP_251795900.1">
    <property type="nucleotide sequence ID" value="NZ_JAMQOL010000001.1"/>
</dbReference>
<reference evidence="2 3" key="1">
    <citation type="submission" date="2022-06" db="EMBL/GenBank/DDBJ databases">
        <title>Actinoplanes abujensis sp. nov., isolated from Nigerian arid soil.</title>
        <authorList>
            <person name="Ding P."/>
        </authorList>
    </citation>
    <scope>NUCLEOTIDE SEQUENCE [LARGE SCALE GENOMIC DNA]</scope>
    <source>
        <strain evidence="3">TRM88002</strain>
        <plasmid evidence="2">p1</plasmid>
    </source>
</reference>